<dbReference type="GO" id="GO:0008360">
    <property type="term" value="P:regulation of cell shape"/>
    <property type="evidence" value="ECO:0007669"/>
    <property type="project" value="UniProtKB-KW"/>
</dbReference>
<dbReference type="Gene3D" id="3.40.710.10">
    <property type="entry name" value="DD-peptidase/beta-lactamase superfamily"/>
    <property type="match status" value="1"/>
</dbReference>
<dbReference type="GO" id="GO:0071555">
    <property type="term" value="P:cell wall organization"/>
    <property type="evidence" value="ECO:0007669"/>
    <property type="project" value="UniProtKB-KW"/>
</dbReference>
<sequence length="708" mass="79400">MNQSISKKQNKSHIPGRLNFLFFVTFLCFAALFVRLAYIQLYSGERFSNMVQRTESTLSTGTVPRGMIYDSFGKVLVGNRPEQAILYTRNSDSVVSPNDLVDIATQLASLIEVPNTHLTERDLKDYFIVKNTKTVNDRLSKEEKQLKGTDLYQAQLDKVTSEDIQFSNAEEKIAALFRQMNAAYAFSTVPVKNQNVTPEEIARVSEQLGNLPGISIGTDWQRIYPQEDMLTSILGQVSSERRGIPSEVAGEYLLRGYAMNDRVGISYLEQQYEDSLRGTKSLYNFVTDSSDSIIKSEQLFEGTKGDNIVMTINSDFQKRIDDILENALRDMPQQGLNDRAYVVAMNPKNGDILGISGKRYEYDANADNYNKDEIIDDTLGAINSNFGMGSSVKPAMDLIGYMENVISIDNNQIIDEPIKFQGSQWKSSVFNRPEQNEKIELDEITALQKSSNIYMIKLAMRIGGQYTYEEEGRLSIVPETLEKIRQYFALFGLGVETGIDLPNESAGFLPESDQLVNAIDLSYGQFDLYTPLQMAQYVSTIANGGIRYAPRLVKEIRGTDADGNLGDVKSTIEPKVMNIIPVSPEQMARIHEGMRQVSHADEGTARYLFKNYPITVGSKTGTTEAFYSGPIQYAQNQPVTNATFIGFAPYDDPEIAISVVVPFLEEENWGRISTQIAREVMNAYFELKAETKQLIEDYMNSPASSTVD</sequence>
<proteinExistence type="inferred from homology"/>
<dbReference type="RefSeq" id="WP_101953908.1">
    <property type="nucleotide sequence ID" value="NZ_PKHE01000004.1"/>
</dbReference>
<comment type="similarity">
    <text evidence="2">Belongs to the transpeptidase family.</text>
</comment>
<dbReference type="Proteomes" id="UP000234384">
    <property type="component" value="Unassembled WGS sequence"/>
</dbReference>
<comment type="subcellular location">
    <subcellularLocation>
        <location evidence="1">Cell membrane</location>
        <topology evidence="1">Single-pass membrane protein</topology>
    </subcellularLocation>
</comment>
<dbReference type="GO" id="GO:0071972">
    <property type="term" value="F:peptidoglycan L,D-transpeptidase activity"/>
    <property type="evidence" value="ECO:0007669"/>
    <property type="project" value="TreeGrafter"/>
</dbReference>
<dbReference type="OrthoDB" id="9770103at2"/>
<keyword evidence="9" id="KW-0961">Cell wall biogenesis/degradation</keyword>
<feature type="transmembrane region" description="Helical" evidence="10">
    <location>
        <begin position="20"/>
        <end position="41"/>
    </location>
</feature>
<dbReference type="Pfam" id="PF03717">
    <property type="entry name" value="PBP_dimer"/>
    <property type="match status" value="1"/>
</dbReference>
<dbReference type="PANTHER" id="PTHR30627:SF2">
    <property type="entry name" value="PEPTIDOGLYCAN D,D-TRANSPEPTIDASE MRDA"/>
    <property type="match status" value="1"/>
</dbReference>
<keyword evidence="7 10" id="KW-1133">Transmembrane helix</keyword>
<dbReference type="AlphaFoldDB" id="A0A2I1K3Q7"/>
<dbReference type="InterPro" id="IPR005311">
    <property type="entry name" value="PBP_dimer"/>
</dbReference>
<dbReference type="InterPro" id="IPR001460">
    <property type="entry name" value="PCN-bd_Tpept"/>
</dbReference>
<name>A0A2I1K3Q7_9LACT</name>
<dbReference type="Pfam" id="PF00905">
    <property type="entry name" value="Transpeptidase"/>
    <property type="match status" value="1"/>
</dbReference>
<dbReference type="SUPFAM" id="SSF56519">
    <property type="entry name" value="Penicillin binding protein dimerisation domain"/>
    <property type="match status" value="1"/>
</dbReference>
<dbReference type="InterPro" id="IPR012338">
    <property type="entry name" value="Beta-lactam/transpept-like"/>
</dbReference>
<keyword evidence="5" id="KW-0133">Cell shape</keyword>
<dbReference type="Gene3D" id="1.10.10.1230">
    <property type="entry name" value="Penicillin-binding protein, N-terminal non-catalytic domain, head sub-domain"/>
    <property type="match status" value="1"/>
</dbReference>
<dbReference type="GO" id="GO:0009252">
    <property type="term" value="P:peptidoglycan biosynthetic process"/>
    <property type="evidence" value="ECO:0007669"/>
    <property type="project" value="UniProtKB-KW"/>
</dbReference>
<evidence type="ECO:0000313" key="14">
    <source>
        <dbReference type="Proteomes" id="UP000234384"/>
    </source>
</evidence>
<feature type="domain" description="Penicillin-binding protein transpeptidase" evidence="11">
    <location>
        <begin position="341"/>
        <end position="681"/>
    </location>
</feature>
<evidence type="ECO:0000259" key="11">
    <source>
        <dbReference type="Pfam" id="PF00905"/>
    </source>
</evidence>
<reference evidence="13 14" key="1">
    <citation type="submission" date="2017-12" db="EMBL/GenBank/DDBJ databases">
        <title>Phylogenetic diversity of female urinary microbiome.</title>
        <authorList>
            <person name="Thomas-White K."/>
            <person name="Wolfe A.J."/>
        </authorList>
    </citation>
    <scope>NUCLEOTIDE SEQUENCE [LARGE SCALE GENOMIC DNA]</scope>
    <source>
        <strain evidence="13 14">UMB0898</strain>
    </source>
</reference>
<evidence type="ECO:0000256" key="4">
    <source>
        <dbReference type="ARBA" id="ARBA00022692"/>
    </source>
</evidence>
<feature type="domain" description="Penicillin-binding protein dimerisation" evidence="12">
    <location>
        <begin position="63"/>
        <end position="296"/>
    </location>
</feature>
<evidence type="ECO:0000256" key="9">
    <source>
        <dbReference type="ARBA" id="ARBA00023316"/>
    </source>
</evidence>
<evidence type="ECO:0000256" key="10">
    <source>
        <dbReference type="SAM" id="Phobius"/>
    </source>
</evidence>
<dbReference type="InterPro" id="IPR050515">
    <property type="entry name" value="Beta-lactam/transpept"/>
</dbReference>
<dbReference type="Gene3D" id="3.90.1310.10">
    <property type="entry name" value="Penicillin-binding protein 2a (Domain 2)"/>
    <property type="match status" value="1"/>
</dbReference>
<evidence type="ECO:0000256" key="5">
    <source>
        <dbReference type="ARBA" id="ARBA00022960"/>
    </source>
</evidence>
<evidence type="ECO:0000256" key="8">
    <source>
        <dbReference type="ARBA" id="ARBA00023136"/>
    </source>
</evidence>
<evidence type="ECO:0000256" key="3">
    <source>
        <dbReference type="ARBA" id="ARBA00022475"/>
    </source>
</evidence>
<dbReference type="SUPFAM" id="SSF56601">
    <property type="entry name" value="beta-lactamase/transpeptidase-like"/>
    <property type="match status" value="1"/>
</dbReference>
<evidence type="ECO:0000313" key="13">
    <source>
        <dbReference type="EMBL" id="PKY90273.1"/>
    </source>
</evidence>
<evidence type="ECO:0000256" key="1">
    <source>
        <dbReference type="ARBA" id="ARBA00004162"/>
    </source>
</evidence>
<evidence type="ECO:0000256" key="2">
    <source>
        <dbReference type="ARBA" id="ARBA00007171"/>
    </source>
</evidence>
<dbReference type="InterPro" id="IPR036138">
    <property type="entry name" value="PBP_dimer_sf"/>
</dbReference>
<keyword evidence="4 10" id="KW-0812">Transmembrane</keyword>
<gene>
    <name evidence="13" type="ORF">CYJ57_02235</name>
</gene>
<dbReference type="GO" id="GO:0008658">
    <property type="term" value="F:penicillin binding"/>
    <property type="evidence" value="ECO:0007669"/>
    <property type="project" value="InterPro"/>
</dbReference>
<keyword evidence="6" id="KW-0573">Peptidoglycan synthesis</keyword>
<evidence type="ECO:0000256" key="7">
    <source>
        <dbReference type="ARBA" id="ARBA00022989"/>
    </source>
</evidence>
<accession>A0A2I1K3Q7</accession>
<keyword evidence="3" id="KW-1003">Cell membrane</keyword>
<dbReference type="GO" id="GO:0005886">
    <property type="term" value="C:plasma membrane"/>
    <property type="evidence" value="ECO:0007669"/>
    <property type="project" value="UniProtKB-SubCell"/>
</dbReference>
<dbReference type="PANTHER" id="PTHR30627">
    <property type="entry name" value="PEPTIDOGLYCAN D,D-TRANSPEPTIDASE"/>
    <property type="match status" value="1"/>
</dbReference>
<protein>
    <submittedName>
        <fullName evidence="13">Penicillin-binding protein 2</fullName>
    </submittedName>
</protein>
<evidence type="ECO:0000259" key="12">
    <source>
        <dbReference type="Pfam" id="PF03717"/>
    </source>
</evidence>
<evidence type="ECO:0000256" key="6">
    <source>
        <dbReference type="ARBA" id="ARBA00022984"/>
    </source>
</evidence>
<comment type="caution">
    <text evidence="13">The sequence shown here is derived from an EMBL/GenBank/DDBJ whole genome shotgun (WGS) entry which is preliminary data.</text>
</comment>
<organism evidence="13 14">
    <name type="scientific">Falseniella ignava</name>
    <dbReference type="NCBI Taxonomy" id="137730"/>
    <lineage>
        <taxon>Bacteria</taxon>
        <taxon>Bacillati</taxon>
        <taxon>Bacillota</taxon>
        <taxon>Bacilli</taxon>
        <taxon>Lactobacillales</taxon>
        <taxon>Aerococcaceae</taxon>
        <taxon>Falseniella</taxon>
    </lineage>
</organism>
<keyword evidence="8 10" id="KW-0472">Membrane</keyword>
<dbReference type="EMBL" id="PKHE01000004">
    <property type="protein sequence ID" value="PKY90273.1"/>
    <property type="molecule type" value="Genomic_DNA"/>
</dbReference>